<dbReference type="GO" id="GO:0003700">
    <property type="term" value="F:DNA-binding transcription factor activity"/>
    <property type="evidence" value="ECO:0007669"/>
    <property type="project" value="TreeGrafter"/>
</dbReference>
<gene>
    <name evidence="3" type="ORF">KIN_06050</name>
</gene>
<accession>A0A6N6JBA9</accession>
<comment type="caution">
    <text evidence="3">The sequence shown here is derived from an EMBL/GenBank/DDBJ whole genome shotgun (WGS) entry which is preliminary data.</text>
</comment>
<reference evidence="3 4" key="1">
    <citation type="submission" date="2019-12" db="EMBL/GenBank/DDBJ databases">
        <title>Litoreibacter badius sp. nov., a novel bacteriochlorophyll a-containing bacterium in the genus Litoreibacter.</title>
        <authorList>
            <person name="Kanamuro M."/>
            <person name="Takabe Y."/>
            <person name="Mori K."/>
            <person name="Takaichi S."/>
            <person name="Hanada S."/>
        </authorList>
    </citation>
    <scope>NUCLEOTIDE SEQUENCE [LARGE SCALE GENOMIC DNA]</scope>
    <source>
        <strain evidence="3 4">K6</strain>
    </source>
</reference>
<proteinExistence type="inferred from homology"/>
<dbReference type="InterPro" id="IPR005119">
    <property type="entry name" value="LysR_subst-bd"/>
</dbReference>
<evidence type="ECO:0000313" key="3">
    <source>
        <dbReference type="EMBL" id="GFE63531.1"/>
    </source>
</evidence>
<dbReference type="GO" id="GO:0043565">
    <property type="term" value="F:sequence-specific DNA binding"/>
    <property type="evidence" value="ECO:0007669"/>
    <property type="project" value="TreeGrafter"/>
</dbReference>
<dbReference type="EMBL" id="BLJE01000001">
    <property type="protein sequence ID" value="GFE63531.1"/>
    <property type="molecule type" value="Genomic_DNA"/>
</dbReference>
<name>A0A6N6JBA9_9RHOB</name>
<feature type="domain" description="LysR substrate-binding" evidence="2">
    <location>
        <begin position="13"/>
        <end position="215"/>
    </location>
</feature>
<dbReference type="SUPFAM" id="SSF53850">
    <property type="entry name" value="Periplasmic binding protein-like II"/>
    <property type="match status" value="1"/>
</dbReference>
<dbReference type="AlphaFoldDB" id="A0A6N6JBA9"/>
<comment type="similarity">
    <text evidence="1">Belongs to the LysR transcriptional regulatory family.</text>
</comment>
<sequence>MEALEDDVSGAANDPRGTLRISAPIDFGTQYIGPWLRELASQSPRLSVDLIVSDSYVDFEGEGLDIAIRIGQLSDSALMARRIGAMPLAVVGAPKYLKERGTPQTPDDLTAHDFILYSGLRAGAKLLLTHRDGIEKQVVTPSRFSVNNLGGVGRIVLAGGGLHAGPTWFFSEALDSGDLINVLPDWAPPTYPVYALYAPGAYVPAKIRRFIDLAAIRMRSTNGIIA</sequence>
<dbReference type="PANTHER" id="PTHR30537:SF5">
    <property type="entry name" value="HTH-TYPE TRANSCRIPTIONAL ACTIVATOR TTDR-RELATED"/>
    <property type="match status" value="1"/>
</dbReference>
<evidence type="ECO:0000313" key="4">
    <source>
        <dbReference type="Proteomes" id="UP000436822"/>
    </source>
</evidence>
<dbReference type="Gene3D" id="3.40.190.290">
    <property type="match status" value="1"/>
</dbReference>
<dbReference type="InterPro" id="IPR058163">
    <property type="entry name" value="LysR-type_TF_proteobact-type"/>
</dbReference>
<dbReference type="CDD" id="cd08422">
    <property type="entry name" value="PBP2_CrgA_like"/>
    <property type="match status" value="1"/>
</dbReference>
<evidence type="ECO:0000259" key="2">
    <source>
        <dbReference type="Pfam" id="PF03466"/>
    </source>
</evidence>
<keyword evidence="4" id="KW-1185">Reference proteome</keyword>
<evidence type="ECO:0000256" key="1">
    <source>
        <dbReference type="ARBA" id="ARBA00009437"/>
    </source>
</evidence>
<dbReference type="Pfam" id="PF03466">
    <property type="entry name" value="LysR_substrate"/>
    <property type="match status" value="1"/>
</dbReference>
<dbReference type="Proteomes" id="UP000436822">
    <property type="component" value="Unassembled WGS sequence"/>
</dbReference>
<organism evidence="3 4">
    <name type="scientific">Litoreibacter roseus</name>
    <dbReference type="NCBI Taxonomy" id="2601869"/>
    <lineage>
        <taxon>Bacteria</taxon>
        <taxon>Pseudomonadati</taxon>
        <taxon>Pseudomonadota</taxon>
        <taxon>Alphaproteobacteria</taxon>
        <taxon>Rhodobacterales</taxon>
        <taxon>Roseobacteraceae</taxon>
        <taxon>Litoreibacter</taxon>
    </lineage>
</organism>
<protein>
    <recommendedName>
        <fullName evidence="2">LysR substrate-binding domain-containing protein</fullName>
    </recommendedName>
</protein>
<dbReference type="GO" id="GO:0006351">
    <property type="term" value="P:DNA-templated transcription"/>
    <property type="evidence" value="ECO:0007669"/>
    <property type="project" value="TreeGrafter"/>
</dbReference>
<dbReference type="PANTHER" id="PTHR30537">
    <property type="entry name" value="HTH-TYPE TRANSCRIPTIONAL REGULATOR"/>
    <property type="match status" value="1"/>
</dbReference>